<feature type="binding site" description="covalent" evidence="8">
    <location>
        <position position="205"/>
    </location>
    <ligand>
        <name>heme c</name>
        <dbReference type="ChEBI" id="CHEBI:61717"/>
        <label>2</label>
    </ligand>
</feature>
<feature type="binding site" description="axial binding residue" evidence="9">
    <location>
        <position position="60"/>
    </location>
    <ligand>
        <name>heme c</name>
        <dbReference type="ChEBI" id="CHEBI:61717"/>
        <label>1</label>
    </ligand>
    <ligandPart>
        <name>Fe</name>
        <dbReference type="ChEBI" id="CHEBI:18248"/>
    </ligandPart>
</feature>
<name>A0A4Q1JTJ1_9GAMM</name>
<reference evidence="12 13" key="1">
    <citation type="submission" date="2019-01" db="EMBL/GenBank/DDBJ databases">
        <title>Pseudoxanthomonas composti sp. nov., isolated from compost.</title>
        <authorList>
            <person name="Yang G."/>
        </authorList>
    </citation>
    <scope>NUCLEOTIDE SEQUENCE [LARGE SCALE GENOMIC DNA]</scope>
    <source>
        <strain evidence="12 13">GSS15</strain>
    </source>
</reference>
<accession>A0A4Q1JTJ1</accession>
<protein>
    <submittedName>
        <fullName evidence="12">Methylamine utilization protein</fullName>
    </submittedName>
</protein>
<gene>
    <name evidence="12" type="ORF">EPA99_16215</name>
</gene>
<dbReference type="PANTHER" id="PTHR30600">
    <property type="entry name" value="CYTOCHROME C PEROXIDASE-RELATED"/>
    <property type="match status" value="1"/>
</dbReference>
<comment type="caution">
    <text evidence="12">The sequence shown here is derived from an EMBL/GenBank/DDBJ whole genome shotgun (WGS) entry which is preliminary data.</text>
</comment>
<feature type="binding site" description="covalent" evidence="8">
    <location>
        <position position="59"/>
    </location>
    <ligand>
        <name>heme c</name>
        <dbReference type="ChEBI" id="CHEBI:61717"/>
        <label>1</label>
    </ligand>
</feature>
<feature type="chain" id="PRO_5020792033" evidence="10">
    <location>
        <begin position="24"/>
        <end position="346"/>
    </location>
</feature>
<dbReference type="Proteomes" id="UP000289784">
    <property type="component" value="Unassembled WGS sequence"/>
</dbReference>
<evidence type="ECO:0000256" key="10">
    <source>
        <dbReference type="SAM" id="SignalP"/>
    </source>
</evidence>
<evidence type="ECO:0000259" key="11">
    <source>
        <dbReference type="PROSITE" id="PS51007"/>
    </source>
</evidence>
<evidence type="ECO:0000256" key="8">
    <source>
        <dbReference type="PIRSR" id="PIRSR000294-1"/>
    </source>
</evidence>
<dbReference type="Gene3D" id="1.10.760.10">
    <property type="entry name" value="Cytochrome c-like domain"/>
    <property type="match status" value="2"/>
</dbReference>
<keyword evidence="7 9" id="KW-0408">Iron</keyword>
<dbReference type="OrthoDB" id="9805202at2"/>
<dbReference type="GO" id="GO:0046872">
    <property type="term" value="F:metal ion binding"/>
    <property type="evidence" value="ECO:0007669"/>
    <property type="project" value="UniProtKB-KW"/>
</dbReference>
<evidence type="ECO:0000313" key="12">
    <source>
        <dbReference type="EMBL" id="RXR01468.1"/>
    </source>
</evidence>
<keyword evidence="4 10" id="KW-0732">Signal</keyword>
<dbReference type="GO" id="GO:0042597">
    <property type="term" value="C:periplasmic space"/>
    <property type="evidence" value="ECO:0007669"/>
    <property type="project" value="UniProtKB-SubCell"/>
</dbReference>
<keyword evidence="5" id="KW-0574">Periplasm</keyword>
<keyword evidence="13" id="KW-1185">Reference proteome</keyword>
<dbReference type="GO" id="GO:0004130">
    <property type="term" value="F:cytochrome-c peroxidase activity"/>
    <property type="evidence" value="ECO:0007669"/>
    <property type="project" value="TreeGrafter"/>
</dbReference>
<dbReference type="SUPFAM" id="SSF46626">
    <property type="entry name" value="Cytochrome c"/>
    <property type="match status" value="2"/>
</dbReference>
<comment type="PTM">
    <text evidence="8">Binds 2 heme groups per subunit.</text>
</comment>
<feature type="domain" description="Cytochrome c" evidence="11">
    <location>
        <begin position="34"/>
        <end position="136"/>
    </location>
</feature>
<dbReference type="PIRSF" id="PIRSF000294">
    <property type="entry name" value="Cytochrome-c_peroxidase"/>
    <property type="match status" value="1"/>
</dbReference>
<proteinExistence type="predicted"/>
<comment type="subcellular location">
    <subcellularLocation>
        <location evidence="1">Periplasm</location>
    </subcellularLocation>
</comment>
<dbReference type="GO" id="GO:0020037">
    <property type="term" value="F:heme binding"/>
    <property type="evidence" value="ECO:0007669"/>
    <property type="project" value="InterPro"/>
</dbReference>
<comment type="cofactor">
    <cofactor evidence="8">
        <name>heme</name>
        <dbReference type="ChEBI" id="CHEBI:30413"/>
    </cofactor>
    <text evidence="8">Binds 2 heme groups.</text>
</comment>
<dbReference type="Pfam" id="PF03150">
    <property type="entry name" value="CCP_MauG"/>
    <property type="match status" value="1"/>
</dbReference>
<dbReference type="RefSeq" id="WP_129472285.1">
    <property type="nucleotide sequence ID" value="NZ_SAWZ01000010.1"/>
</dbReference>
<feature type="domain" description="Cytochrome c" evidence="11">
    <location>
        <begin position="187"/>
        <end position="339"/>
    </location>
</feature>
<dbReference type="PANTHER" id="PTHR30600:SF10">
    <property type="entry name" value="BLL6722 PROTEIN"/>
    <property type="match status" value="1"/>
</dbReference>
<dbReference type="EMBL" id="SAWZ01000010">
    <property type="protein sequence ID" value="RXR01468.1"/>
    <property type="molecule type" value="Genomic_DNA"/>
</dbReference>
<dbReference type="InterPro" id="IPR004852">
    <property type="entry name" value="Di-haem_cyt_c_peroxidsae"/>
</dbReference>
<feature type="binding site" description="axial binding residue" evidence="9">
    <location>
        <position position="206"/>
    </location>
    <ligand>
        <name>heme c</name>
        <dbReference type="ChEBI" id="CHEBI:61717"/>
        <label>2</label>
    </ligand>
    <ligandPart>
        <name>Fe</name>
        <dbReference type="ChEBI" id="CHEBI:18248"/>
    </ligandPart>
</feature>
<organism evidence="12 13">
    <name type="scientific">Pseudoxanthomonas composti</name>
    <dbReference type="NCBI Taxonomy" id="2137479"/>
    <lineage>
        <taxon>Bacteria</taxon>
        <taxon>Pseudomonadati</taxon>
        <taxon>Pseudomonadota</taxon>
        <taxon>Gammaproteobacteria</taxon>
        <taxon>Lysobacterales</taxon>
        <taxon>Lysobacteraceae</taxon>
        <taxon>Pseudoxanthomonas</taxon>
    </lineage>
</organism>
<dbReference type="PROSITE" id="PS51007">
    <property type="entry name" value="CYTC"/>
    <property type="match status" value="2"/>
</dbReference>
<evidence type="ECO:0000256" key="5">
    <source>
        <dbReference type="ARBA" id="ARBA00022764"/>
    </source>
</evidence>
<evidence type="ECO:0000256" key="1">
    <source>
        <dbReference type="ARBA" id="ARBA00004418"/>
    </source>
</evidence>
<evidence type="ECO:0000313" key="13">
    <source>
        <dbReference type="Proteomes" id="UP000289784"/>
    </source>
</evidence>
<feature type="binding site" description="covalent" evidence="8">
    <location>
        <position position="202"/>
    </location>
    <ligand>
        <name>heme c</name>
        <dbReference type="ChEBI" id="CHEBI:61717"/>
        <label>2</label>
    </ligand>
</feature>
<feature type="signal peptide" evidence="10">
    <location>
        <begin position="1"/>
        <end position="23"/>
    </location>
</feature>
<dbReference type="AlphaFoldDB" id="A0A4Q1JTJ1"/>
<dbReference type="InterPro" id="IPR026259">
    <property type="entry name" value="MauG/Cytc_peroxidase"/>
</dbReference>
<keyword evidence="2 8" id="KW-0349">Heme</keyword>
<dbReference type="InterPro" id="IPR051395">
    <property type="entry name" value="Cytochrome_c_Peroxidase/MauG"/>
</dbReference>
<evidence type="ECO:0000256" key="2">
    <source>
        <dbReference type="ARBA" id="ARBA00022617"/>
    </source>
</evidence>
<evidence type="ECO:0000256" key="7">
    <source>
        <dbReference type="ARBA" id="ARBA00023004"/>
    </source>
</evidence>
<evidence type="ECO:0000256" key="9">
    <source>
        <dbReference type="PIRSR" id="PIRSR000294-2"/>
    </source>
</evidence>
<keyword evidence="3 9" id="KW-0479">Metal-binding</keyword>
<sequence>MPRNALLPVFFLLGISAMASWHALEPSEEAGRTAAIQLGQALFEDRTLSASGSMACASCHQREHAFAQNVAVPELYGERRGTRNVPSLLDLPYFESFFWDGRGTRLDLAVIAAFTNPAEMGSPDMDAVIHAISARKAYREQFRAAFGDERVDQERVSSVLMSYLASLTTAGNRYDAFVAGDTTSLSEAERRGMEVFMGKADCGSCHSATGKLAPFTDNRFHHSNVGLERMTGHVSETISAFKLRRESGSSMAELVLSDPEMAALGRFAVTSQGRDLAAYRTPTLRNISRTAPYMHDGSVATLEEAIRREIYYRSLARGAPISLTAQEQRDLRAFLQALDDAALPTH</sequence>
<feature type="binding site" description="covalent" evidence="8">
    <location>
        <position position="56"/>
    </location>
    <ligand>
        <name>heme c</name>
        <dbReference type="ChEBI" id="CHEBI:61717"/>
        <label>1</label>
    </ligand>
</feature>
<evidence type="ECO:0000256" key="6">
    <source>
        <dbReference type="ARBA" id="ARBA00023002"/>
    </source>
</evidence>
<keyword evidence="6" id="KW-0560">Oxidoreductase</keyword>
<dbReference type="GO" id="GO:0009055">
    <property type="term" value="F:electron transfer activity"/>
    <property type="evidence" value="ECO:0007669"/>
    <property type="project" value="InterPro"/>
</dbReference>
<dbReference type="InterPro" id="IPR036909">
    <property type="entry name" value="Cyt_c-like_dom_sf"/>
</dbReference>
<evidence type="ECO:0000256" key="4">
    <source>
        <dbReference type="ARBA" id="ARBA00022729"/>
    </source>
</evidence>
<evidence type="ECO:0000256" key="3">
    <source>
        <dbReference type="ARBA" id="ARBA00022723"/>
    </source>
</evidence>
<dbReference type="InterPro" id="IPR009056">
    <property type="entry name" value="Cyt_c-like_dom"/>
</dbReference>